<proteinExistence type="inferred from homology"/>
<keyword evidence="1" id="KW-0378">Hydrolase</keyword>
<dbReference type="Gene3D" id="3.40.50.1820">
    <property type="entry name" value="alpha/beta hydrolase"/>
    <property type="match status" value="1"/>
</dbReference>
<sequence length="339" mass="37896">MAVDALTPNDPRVEHKYASVGGYTYHYMLAKPEGTPTATIFLIHGWPDLAMGWRFQVPFLLSLGLQVVVPDMLGYGQTSAPDAPEEYTFKKMTGHMAAIIKEVTDQPIILGGHDWGGFFIWRMTNYYPELIRAVFSICVPYMPPTPVKISLEQFAEKMPNFRYQLHLASGEAEKMIDKSTERLRGFLNGMYGGTTADGGRVFSTDTGIIEENLDKIRPSPLVGAAMVEHYVREYSRNGLHGPCNWYRTRELNADDEVPIAGDDRFKRFAMPAMLIMAELDAALPPWLADGQEKYFEGGLKKEVIPGASHWAMVQKPEDTNSFIGEFVKSVLDGDSKASL</sequence>
<protein>
    <submittedName>
        <fullName evidence="4">Uu.00g001730.m01.CDS01</fullName>
    </submittedName>
</protein>
<accession>A0AAI8YG49</accession>
<dbReference type="EMBL" id="CAUWAG010000008">
    <property type="protein sequence ID" value="CAJ2506043.1"/>
    <property type="molecule type" value="Genomic_DNA"/>
</dbReference>
<keyword evidence="5" id="KW-1185">Reference proteome</keyword>
<dbReference type="Proteomes" id="UP001295740">
    <property type="component" value="Unassembled WGS sequence"/>
</dbReference>
<dbReference type="InterPro" id="IPR029058">
    <property type="entry name" value="AB_hydrolase_fold"/>
</dbReference>
<dbReference type="GO" id="GO:0016787">
    <property type="term" value="F:hydrolase activity"/>
    <property type="evidence" value="ECO:0007669"/>
    <property type="project" value="UniProtKB-KW"/>
</dbReference>
<dbReference type="Pfam" id="PF00561">
    <property type="entry name" value="Abhydrolase_1"/>
    <property type="match status" value="1"/>
</dbReference>
<evidence type="ECO:0000313" key="5">
    <source>
        <dbReference type="Proteomes" id="UP001295740"/>
    </source>
</evidence>
<evidence type="ECO:0000259" key="3">
    <source>
        <dbReference type="Pfam" id="PF00561"/>
    </source>
</evidence>
<feature type="domain" description="AB hydrolase-1" evidence="3">
    <location>
        <begin position="39"/>
        <end position="316"/>
    </location>
</feature>
<comment type="similarity">
    <text evidence="2">Belongs to the AB hydrolase superfamily. Epoxide hydrolase family.</text>
</comment>
<dbReference type="PANTHER" id="PTHR43329">
    <property type="entry name" value="EPOXIDE HYDROLASE"/>
    <property type="match status" value="1"/>
</dbReference>
<dbReference type="SUPFAM" id="SSF53474">
    <property type="entry name" value="alpha/beta-Hydrolases"/>
    <property type="match status" value="1"/>
</dbReference>
<gene>
    <name evidence="4" type="ORF">KHLLAP_LOCUS6511</name>
</gene>
<dbReference type="InterPro" id="IPR000073">
    <property type="entry name" value="AB_hydrolase_1"/>
</dbReference>
<evidence type="ECO:0000256" key="2">
    <source>
        <dbReference type="ARBA" id="ARBA00038334"/>
    </source>
</evidence>
<evidence type="ECO:0000256" key="1">
    <source>
        <dbReference type="ARBA" id="ARBA00022801"/>
    </source>
</evidence>
<evidence type="ECO:0000313" key="4">
    <source>
        <dbReference type="EMBL" id="CAJ2506043.1"/>
    </source>
</evidence>
<reference evidence="4" key="1">
    <citation type="submission" date="2023-10" db="EMBL/GenBank/DDBJ databases">
        <authorList>
            <person name="Hackl T."/>
        </authorList>
    </citation>
    <scope>NUCLEOTIDE SEQUENCE</scope>
</reference>
<comment type="caution">
    <text evidence="4">The sequence shown here is derived from an EMBL/GenBank/DDBJ whole genome shotgun (WGS) entry which is preliminary data.</text>
</comment>
<organism evidence="4 5">
    <name type="scientific">Anthostomella pinea</name>
    <dbReference type="NCBI Taxonomy" id="933095"/>
    <lineage>
        <taxon>Eukaryota</taxon>
        <taxon>Fungi</taxon>
        <taxon>Dikarya</taxon>
        <taxon>Ascomycota</taxon>
        <taxon>Pezizomycotina</taxon>
        <taxon>Sordariomycetes</taxon>
        <taxon>Xylariomycetidae</taxon>
        <taxon>Xylariales</taxon>
        <taxon>Xylariaceae</taxon>
        <taxon>Anthostomella</taxon>
    </lineage>
</organism>
<dbReference type="PRINTS" id="PR00412">
    <property type="entry name" value="EPOXHYDRLASE"/>
</dbReference>
<name>A0AAI8YG49_9PEZI</name>
<dbReference type="InterPro" id="IPR000639">
    <property type="entry name" value="Epox_hydrolase-like"/>
</dbReference>
<dbReference type="AlphaFoldDB" id="A0AAI8YG49"/>